<dbReference type="GO" id="GO:0000160">
    <property type="term" value="P:phosphorelay signal transduction system"/>
    <property type="evidence" value="ECO:0007669"/>
    <property type="project" value="InterPro"/>
</dbReference>
<dbReference type="PROSITE" id="PS50110">
    <property type="entry name" value="RESPONSE_REGULATORY"/>
    <property type="match status" value="1"/>
</dbReference>
<reference evidence="4 5" key="1">
    <citation type="submission" date="2020-02" db="EMBL/GenBank/DDBJ databases">
        <title>Geodermatophilus sabuli CPCC 205279 I12A-02694.</title>
        <authorList>
            <person name="Jiang Z."/>
        </authorList>
    </citation>
    <scope>NUCLEOTIDE SEQUENCE [LARGE SCALE GENOMIC DNA]</scope>
    <source>
        <strain evidence="4 5">I12A-02694</strain>
    </source>
</reference>
<organism evidence="4 5">
    <name type="scientific">Geodermatophilus sabuli</name>
    <dbReference type="NCBI Taxonomy" id="1564158"/>
    <lineage>
        <taxon>Bacteria</taxon>
        <taxon>Bacillati</taxon>
        <taxon>Actinomycetota</taxon>
        <taxon>Actinomycetes</taxon>
        <taxon>Geodermatophilales</taxon>
        <taxon>Geodermatophilaceae</taxon>
        <taxon>Geodermatophilus</taxon>
    </lineage>
</organism>
<dbReference type="Gene3D" id="1.20.120.160">
    <property type="entry name" value="HPT domain"/>
    <property type="match status" value="1"/>
</dbReference>
<dbReference type="AlphaFoldDB" id="A0A7K3W7L6"/>
<dbReference type="PANTHER" id="PTHR44591">
    <property type="entry name" value="STRESS RESPONSE REGULATOR PROTEIN 1"/>
    <property type="match status" value="1"/>
</dbReference>
<evidence type="ECO:0000259" key="3">
    <source>
        <dbReference type="PROSITE" id="PS50110"/>
    </source>
</evidence>
<evidence type="ECO:0000256" key="2">
    <source>
        <dbReference type="PROSITE-ProRule" id="PRU00169"/>
    </source>
</evidence>
<comment type="caution">
    <text evidence="4">The sequence shown here is derived from an EMBL/GenBank/DDBJ whole genome shotgun (WGS) entry which is preliminary data.</text>
</comment>
<dbReference type="Pfam" id="PF00072">
    <property type="entry name" value="Response_reg"/>
    <property type="match status" value="1"/>
</dbReference>
<feature type="domain" description="Response regulatory" evidence="3">
    <location>
        <begin position="3"/>
        <end position="117"/>
    </location>
</feature>
<proteinExistence type="predicted"/>
<dbReference type="InterPro" id="IPR036641">
    <property type="entry name" value="HPT_dom_sf"/>
</dbReference>
<evidence type="ECO:0000313" key="5">
    <source>
        <dbReference type="Proteomes" id="UP000470246"/>
    </source>
</evidence>
<dbReference type="SUPFAM" id="SSF47226">
    <property type="entry name" value="Histidine-containing phosphotransfer domain, HPT domain"/>
    <property type="match status" value="1"/>
</dbReference>
<dbReference type="RefSeq" id="WP_163484490.1">
    <property type="nucleotide sequence ID" value="NZ_JAAGWF010000043.1"/>
</dbReference>
<dbReference type="InterPro" id="IPR001789">
    <property type="entry name" value="Sig_transdc_resp-reg_receiver"/>
</dbReference>
<evidence type="ECO:0000256" key="1">
    <source>
        <dbReference type="ARBA" id="ARBA00022553"/>
    </source>
</evidence>
<dbReference type="Gene3D" id="3.40.50.2300">
    <property type="match status" value="1"/>
</dbReference>
<dbReference type="SMART" id="SM00448">
    <property type="entry name" value="REC"/>
    <property type="match status" value="1"/>
</dbReference>
<accession>A0A7K3W7L6</accession>
<keyword evidence="1 2" id="KW-0597">Phosphoprotein</keyword>
<evidence type="ECO:0000313" key="4">
    <source>
        <dbReference type="EMBL" id="NEK60700.1"/>
    </source>
</evidence>
<gene>
    <name evidence="4" type="ORF">GCU56_22880</name>
</gene>
<keyword evidence="5" id="KW-1185">Reference proteome</keyword>
<dbReference type="SUPFAM" id="SSF52172">
    <property type="entry name" value="CheY-like"/>
    <property type="match status" value="1"/>
</dbReference>
<name>A0A7K3W7L6_9ACTN</name>
<dbReference type="PANTHER" id="PTHR44591:SF3">
    <property type="entry name" value="RESPONSE REGULATORY DOMAIN-CONTAINING PROTEIN"/>
    <property type="match status" value="1"/>
</dbReference>
<dbReference type="Proteomes" id="UP000470246">
    <property type="component" value="Unassembled WGS sequence"/>
</dbReference>
<sequence length="221" mass="22559">MLTALVVDASAADRTRVAGLLRVTGWQVHEAAGTREALVRARRLQPDLVVTDLAAPAGDGLALLRRLRLIGCRAHLLVVTGPAPSADRAAALAAGALACLSKPVDAGVLLGALTRRTAAPVVDLPSPEGTAEHCEDVDADLMDRLQRLYVSALPGRLTAIADGAQAGDATALARASATLAGTSAQLGHPEVAAVCRAIAQDARRGVLAHHLVVELRAVAGA</sequence>
<dbReference type="InterPro" id="IPR011006">
    <property type="entry name" value="CheY-like_superfamily"/>
</dbReference>
<protein>
    <submittedName>
        <fullName evidence="4">Response regulator</fullName>
    </submittedName>
</protein>
<feature type="modified residue" description="4-aspartylphosphate" evidence="2">
    <location>
        <position position="52"/>
    </location>
</feature>
<dbReference type="InterPro" id="IPR050595">
    <property type="entry name" value="Bact_response_regulator"/>
</dbReference>
<dbReference type="CDD" id="cd00156">
    <property type="entry name" value="REC"/>
    <property type="match status" value="1"/>
</dbReference>
<dbReference type="EMBL" id="JAAGWF010000043">
    <property type="protein sequence ID" value="NEK60700.1"/>
    <property type="molecule type" value="Genomic_DNA"/>
</dbReference>